<name>A0A7L4ZT14_9BACT</name>
<dbReference type="AlphaFoldDB" id="A0A7L4ZT14"/>
<evidence type="ECO:0000313" key="1">
    <source>
        <dbReference type="EMBL" id="KAA9327251.1"/>
    </source>
</evidence>
<gene>
    <name evidence="1" type="ORF">F0P96_18645</name>
</gene>
<dbReference type="RefSeq" id="WP_151080481.1">
    <property type="nucleotide sequence ID" value="NZ_CP047647.1"/>
</dbReference>
<proteinExistence type="predicted"/>
<reference evidence="1 2" key="1">
    <citation type="submission" date="2019-09" db="EMBL/GenBank/DDBJ databases">
        <title>Genome sequence of Hymenobacter sp. M3.</title>
        <authorList>
            <person name="Srinivasan S."/>
        </authorList>
    </citation>
    <scope>NUCLEOTIDE SEQUENCE [LARGE SCALE GENOMIC DNA]</scope>
    <source>
        <strain evidence="1 2">M3</strain>
    </source>
</reference>
<evidence type="ECO:0000313" key="2">
    <source>
        <dbReference type="Proteomes" id="UP000326380"/>
    </source>
</evidence>
<comment type="caution">
    <text evidence="1">The sequence shown here is derived from an EMBL/GenBank/DDBJ whole genome shotgun (WGS) entry which is preliminary data.</text>
</comment>
<keyword evidence="2" id="KW-1185">Reference proteome</keyword>
<accession>A0A7L4ZT14</accession>
<dbReference type="EMBL" id="VTWU01000007">
    <property type="protein sequence ID" value="KAA9327251.1"/>
    <property type="molecule type" value="Genomic_DNA"/>
</dbReference>
<dbReference type="Proteomes" id="UP000326380">
    <property type="component" value="Unassembled WGS sequence"/>
</dbReference>
<protein>
    <submittedName>
        <fullName evidence="1">Uncharacterized protein</fullName>
    </submittedName>
</protein>
<organism evidence="1 2">
    <name type="scientific">Hymenobacter busanensis</name>
    <dbReference type="NCBI Taxonomy" id="2607656"/>
    <lineage>
        <taxon>Bacteria</taxon>
        <taxon>Pseudomonadati</taxon>
        <taxon>Bacteroidota</taxon>
        <taxon>Cytophagia</taxon>
        <taxon>Cytophagales</taxon>
        <taxon>Hymenobacteraceae</taxon>
        <taxon>Hymenobacter</taxon>
    </lineage>
</organism>
<sequence>MDFRNSGAKSVPSQFSFSHRRSGLVEVQEALALSFPISLFTTLLAMNEQQRIGSLIHDEPAPLPSLRIAVEQLPDPARCLARVQEIILGVLAVPEDLWQEGYETQWEAYLPAWFVTSMTQYTVAQIMNLPDQWHFESWVSTIIARQWQWWSSAVGDRSLHLNVELWGEPYNIEPLFYAIHASAGGAYRLTSVVSLS</sequence>